<keyword evidence="1" id="KW-1133">Transmembrane helix</keyword>
<evidence type="ECO:0000313" key="2">
    <source>
        <dbReference type="EMBL" id="ETM98623.1"/>
    </source>
</evidence>
<accession>W2PEI8</accession>
<keyword evidence="1" id="KW-0812">Transmembrane</keyword>
<evidence type="ECO:0000313" key="3">
    <source>
        <dbReference type="Proteomes" id="UP000018817"/>
    </source>
</evidence>
<reference evidence="3" key="1">
    <citation type="submission" date="2011-12" db="EMBL/GenBank/DDBJ databases">
        <authorList>
            <consortium name="The Broad Institute Genome Sequencing Platform"/>
            <person name="Russ C."/>
            <person name="Tyler B."/>
            <person name="Panabieres F."/>
            <person name="Shan W."/>
            <person name="Tripathy S."/>
            <person name="Grunwald N."/>
            <person name="Machado M."/>
            <person name="Young S.K."/>
            <person name="Zeng Q."/>
            <person name="Gargeya S."/>
            <person name="Fitzgerald M."/>
            <person name="Haas B."/>
            <person name="Abouelleil A."/>
            <person name="Alvarado L."/>
            <person name="Arachchi H.M."/>
            <person name="Berlin A."/>
            <person name="Chapman S.B."/>
            <person name="Gearin G."/>
            <person name="Goldberg J."/>
            <person name="Griggs A."/>
            <person name="Gujja S."/>
            <person name="Hansen M."/>
            <person name="Heiman D."/>
            <person name="Howarth C."/>
            <person name="Larimer J."/>
            <person name="Lui A."/>
            <person name="MacDonald P.J.P."/>
            <person name="McCowen C."/>
            <person name="Montmayeur A."/>
            <person name="Murphy C."/>
            <person name="Neiman D."/>
            <person name="Pearson M."/>
            <person name="Priest M."/>
            <person name="Roberts A."/>
            <person name="Saif S."/>
            <person name="Shea T."/>
            <person name="Sisk P."/>
            <person name="Stolte C."/>
            <person name="Sykes S."/>
            <person name="Wortman J."/>
            <person name="Nusbaum C."/>
            <person name="Birren B."/>
        </authorList>
    </citation>
    <scope>NUCLEOTIDE SEQUENCE [LARGE SCALE GENOMIC DNA]</scope>
    <source>
        <strain evidence="3">INRA-310</strain>
    </source>
</reference>
<dbReference type="EMBL" id="KI669678">
    <property type="protein sequence ID" value="ETM98623.1"/>
    <property type="molecule type" value="Genomic_DNA"/>
</dbReference>
<protein>
    <submittedName>
        <fullName evidence="2">Uncharacterized protein</fullName>
    </submittedName>
</protein>
<proteinExistence type="predicted"/>
<feature type="transmembrane region" description="Helical" evidence="1">
    <location>
        <begin position="12"/>
        <end position="31"/>
    </location>
</feature>
<reference evidence="2 3" key="2">
    <citation type="submission" date="2013-11" db="EMBL/GenBank/DDBJ databases">
        <title>The Genome Sequence of Phytophthora parasitica INRA-310.</title>
        <authorList>
            <consortium name="The Broad Institute Genomics Platform"/>
            <person name="Russ C."/>
            <person name="Tyler B."/>
            <person name="Panabieres F."/>
            <person name="Shan W."/>
            <person name="Tripathy S."/>
            <person name="Grunwald N."/>
            <person name="Machado M."/>
            <person name="Johnson C.S."/>
            <person name="Arredondo F."/>
            <person name="Hong C."/>
            <person name="Coffey M."/>
            <person name="Young S.K."/>
            <person name="Zeng Q."/>
            <person name="Gargeya S."/>
            <person name="Fitzgerald M."/>
            <person name="Abouelleil A."/>
            <person name="Alvarado L."/>
            <person name="Chapman S.B."/>
            <person name="Gainer-Dewar J."/>
            <person name="Goldberg J."/>
            <person name="Griggs A."/>
            <person name="Gujja S."/>
            <person name="Hansen M."/>
            <person name="Howarth C."/>
            <person name="Imamovic A."/>
            <person name="Ireland A."/>
            <person name="Larimer J."/>
            <person name="McCowan C."/>
            <person name="Murphy C."/>
            <person name="Pearson M."/>
            <person name="Poon T.W."/>
            <person name="Priest M."/>
            <person name="Roberts A."/>
            <person name="Saif S."/>
            <person name="Shea T."/>
            <person name="Sykes S."/>
            <person name="Wortman J."/>
            <person name="Nusbaum C."/>
            <person name="Birren B."/>
        </authorList>
    </citation>
    <scope>NUCLEOTIDE SEQUENCE [LARGE SCALE GENOMIC DNA]</scope>
    <source>
        <strain evidence="2 3">INRA-310</strain>
    </source>
</reference>
<evidence type="ECO:0000256" key="1">
    <source>
        <dbReference type="SAM" id="Phobius"/>
    </source>
</evidence>
<dbReference type="AlphaFoldDB" id="W2PEI8"/>
<dbReference type="GeneID" id="20188055"/>
<name>W2PEI8_PHYN3</name>
<dbReference type="OMA" id="MENTKMA"/>
<dbReference type="VEuPathDB" id="FungiDB:PPTG_19270"/>
<keyword evidence="1" id="KW-0472">Membrane</keyword>
<sequence>MLVATASSSAPSAIVIRIGFFWSLMGTNFSLTRGCRRTSVYWVWGLTDSDSDQLEQERLRLNLVFGADDDLVSETESYALHIKAVKPTYVSVGVYASMENTKMAKEQLYRSHEQCPYRLKISQQEVCSGSSQYEL</sequence>
<gene>
    <name evidence="2" type="ORF">PPTG_19270</name>
</gene>
<organism evidence="2 3">
    <name type="scientific">Phytophthora nicotianae (strain INRA-310)</name>
    <name type="common">Phytophthora parasitica</name>
    <dbReference type="NCBI Taxonomy" id="761204"/>
    <lineage>
        <taxon>Eukaryota</taxon>
        <taxon>Sar</taxon>
        <taxon>Stramenopiles</taxon>
        <taxon>Oomycota</taxon>
        <taxon>Peronosporomycetes</taxon>
        <taxon>Peronosporales</taxon>
        <taxon>Peronosporaceae</taxon>
        <taxon>Phytophthora</taxon>
    </lineage>
</organism>
<dbReference type="Proteomes" id="UP000018817">
    <property type="component" value="Unassembled WGS sequence"/>
</dbReference>
<dbReference type="RefSeq" id="XP_008916074.1">
    <property type="nucleotide sequence ID" value="XM_008917826.1"/>
</dbReference>